<dbReference type="GO" id="GO:0009431">
    <property type="term" value="C:bacterial-type flagellum basal body, MS ring"/>
    <property type="evidence" value="ECO:0007669"/>
    <property type="project" value="InterPro"/>
</dbReference>
<keyword evidence="14" id="KW-0282">Flagellum</keyword>
<evidence type="ECO:0000256" key="4">
    <source>
        <dbReference type="ARBA" id="ARBA00022475"/>
    </source>
</evidence>
<proteinExistence type="inferred from homology"/>
<dbReference type="Pfam" id="PF01514">
    <property type="entry name" value="YscJ_FliF"/>
    <property type="match status" value="1"/>
</dbReference>
<dbReference type="PANTHER" id="PTHR30046">
    <property type="entry name" value="FLAGELLAR M-RING PROTEIN"/>
    <property type="match status" value="1"/>
</dbReference>
<keyword evidence="14" id="KW-0969">Cilium</keyword>
<dbReference type="HOGENOM" id="CLU_028108_1_0_4"/>
<dbReference type="NCBIfam" id="TIGR00206">
    <property type="entry name" value="fliF"/>
    <property type="match status" value="1"/>
</dbReference>
<evidence type="ECO:0000256" key="11">
    <source>
        <dbReference type="SAM" id="Phobius"/>
    </source>
</evidence>
<sequence length="588" mass="61761">MFSQPGRIIVSIGGAKLPHTDLETLGNPMSAAPAIAINPTLSQRFSGLDQGQRLRMGLGLVVFVAIGIIGLMMGRQAEWRVLYANLADKDGGAIVAQLTTMNVPYKYADGGGAILVPADKVYDTRLRLASQGLPKGAVAGFETMDANRFGMTQFQERLAFQRGLEGELTRSIQALSSVQSARVHLALPNQNGFFREQQKPSASVLVSLNAGRTLDRAQLAGIVHLVSSSVPEMNASAVSVLDDSGKLLSTPPEGADGAGGGDAQQLQYVQQLEQLYSRRILDILEPVVGRGNARAQVTAELDFSQTESTSESHKPNQTPDSSAIRSQQVSESSNGSGISGPPSGVPGATSNKPPGPSSAPINGAPQTLTAAGAGASAGAGGRRESIINYEVDKTVKVVRGGTGIVKRISAAVVVNHQSVTDAKGKTTTTPLSAQQIEQMTALVRETVGFNKERGDSVNLMNAPFTTERVVPVDLPFWKQSEIQDLARSLAWPLGTLLFGALVLLGVIRPALKTLAQSQPRISASSHQLNAIESEAPERAQLAAPARSSELAGPTSGELALDDARKLTRDNPAAVANIVKTWINGEAPA</sequence>
<protein>
    <recommendedName>
        <fullName evidence="9">Flagellar M-ring protein</fullName>
    </recommendedName>
</protein>
<dbReference type="eggNOG" id="COG1766">
    <property type="taxonomic scope" value="Bacteria"/>
</dbReference>
<evidence type="ECO:0000259" key="12">
    <source>
        <dbReference type="Pfam" id="PF01514"/>
    </source>
</evidence>
<evidence type="ECO:0000256" key="3">
    <source>
        <dbReference type="ARBA" id="ARBA00007971"/>
    </source>
</evidence>
<feature type="transmembrane region" description="Helical" evidence="11">
    <location>
        <begin position="489"/>
        <end position="511"/>
    </location>
</feature>
<dbReference type="GO" id="GO:0003774">
    <property type="term" value="F:cytoskeletal motor activity"/>
    <property type="evidence" value="ECO:0007669"/>
    <property type="project" value="InterPro"/>
</dbReference>
<feature type="compositionally biased region" description="Polar residues" evidence="10">
    <location>
        <begin position="303"/>
        <end position="329"/>
    </location>
</feature>
<evidence type="ECO:0000256" key="7">
    <source>
        <dbReference type="ARBA" id="ARBA00023136"/>
    </source>
</evidence>
<dbReference type="GO" id="GO:0005886">
    <property type="term" value="C:plasma membrane"/>
    <property type="evidence" value="ECO:0007669"/>
    <property type="project" value="UniProtKB-SubCell"/>
</dbReference>
<dbReference type="Gene3D" id="3.30.300.30">
    <property type="match status" value="1"/>
</dbReference>
<evidence type="ECO:0000313" key="15">
    <source>
        <dbReference type="Proteomes" id="UP000008332"/>
    </source>
</evidence>
<keyword evidence="5 11" id="KW-0812">Transmembrane</keyword>
<dbReference type="InterPro" id="IPR013556">
    <property type="entry name" value="Flag_M-ring_C"/>
</dbReference>
<evidence type="ECO:0000256" key="9">
    <source>
        <dbReference type="PIRNR" id="PIRNR004862"/>
    </source>
</evidence>
<comment type="similarity">
    <text evidence="3 9">Belongs to the FliF family.</text>
</comment>
<evidence type="ECO:0000259" key="13">
    <source>
        <dbReference type="Pfam" id="PF08345"/>
    </source>
</evidence>
<feature type="domain" description="Flagellar M-ring C-terminal" evidence="13">
    <location>
        <begin position="284"/>
        <end position="464"/>
    </location>
</feature>
<feature type="region of interest" description="Disordered" evidence="10">
    <location>
        <begin position="537"/>
        <end position="556"/>
    </location>
</feature>
<evidence type="ECO:0000313" key="14">
    <source>
        <dbReference type="EMBL" id="ABD68301.1"/>
    </source>
</evidence>
<name>Q221K2_ALBFT</name>
<dbReference type="Pfam" id="PF08345">
    <property type="entry name" value="YscJ_FliF_C"/>
    <property type="match status" value="1"/>
</dbReference>
<evidence type="ECO:0000256" key="6">
    <source>
        <dbReference type="ARBA" id="ARBA00022989"/>
    </source>
</evidence>
<dbReference type="STRING" id="338969.Rfer_0550"/>
<evidence type="ECO:0000256" key="2">
    <source>
        <dbReference type="ARBA" id="ARBA00004651"/>
    </source>
</evidence>
<keyword evidence="15" id="KW-1185">Reference proteome</keyword>
<keyword evidence="14" id="KW-0966">Cell projection</keyword>
<keyword evidence="7 11" id="KW-0472">Membrane</keyword>
<dbReference type="AlphaFoldDB" id="Q221K2"/>
<keyword evidence="8 9" id="KW-0975">Bacterial flagellum</keyword>
<keyword evidence="4" id="KW-1003">Cell membrane</keyword>
<accession>Q221K2</accession>
<keyword evidence="6 11" id="KW-1133">Transmembrane helix</keyword>
<feature type="compositionally biased region" description="Low complexity" evidence="10">
    <location>
        <begin position="330"/>
        <end position="347"/>
    </location>
</feature>
<feature type="region of interest" description="Disordered" evidence="10">
    <location>
        <begin position="302"/>
        <end position="381"/>
    </location>
</feature>
<dbReference type="Proteomes" id="UP000008332">
    <property type="component" value="Chromosome"/>
</dbReference>
<evidence type="ECO:0000256" key="1">
    <source>
        <dbReference type="ARBA" id="ARBA00004117"/>
    </source>
</evidence>
<dbReference type="InterPro" id="IPR000067">
    <property type="entry name" value="FlgMring_FliF"/>
</dbReference>
<evidence type="ECO:0000256" key="8">
    <source>
        <dbReference type="ARBA" id="ARBA00023143"/>
    </source>
</evidence>
<comment type="function">
    <text evidence="9">The M ring may be actively involved in energy transduction.</text>
</comment>
<dbReference type="InterPro" id="IPR045851">
    <property type="entry name" value="AMP-bd_C_sf"/>
</dbReference>
<feature type="transmembrane region" description="Helical" evidence="11">
    <location>
        <begin position="54"/>
        <end position="73"/>
    </location>
</feature>
<dbReference type="InterPro" id="IPR043427">
    <property type="entry name" value="YscJ/FliF"/>
</dbReference>
<dbReference type="PIRSF" id="PIRSF004862">
    <property type="entry name" value="FliF"/>
    <property type="match status" value="1"/>
</dbReference>
<dbReference type="PRINTS" id="PR01009">
    <property type="entry name" value="FLGMRINGFLIF"/>
</dbReference>
<dbReference type="InterPro" id="IPR006182">
    <property type="entry name" value="FliF_N_dom"/>
</dbReference>
<evidence type="ECO:0000256" key="5">
    <source>
        <dbReference type="ARBA" id="ARBA00022692"/>
    </source>
</evidence>
<evidence type="ECO:0000256" key="10">
    <source>
        <dbReference type="SAM" id="MobiDB-lite"/>
    </source>
</evidence>
<gene>
    <name evidence="14" type="ordered locus">Rfer_0550</name>
</gene>
<reference evidence="15" key="1">
    <citation type="submission" date="2006-02" db="EMBL/GenBank/DDBJ databases">
        <title>Complete sequence of chromosome of Rhodoferax ferrireducens DSM 15236.</title>
        <authorList>
            <person name="Copeland A."/>
            <person name="Lucas S."/>
            <person name="Lapidus A."/>
            <person name="Barry K."/>
            <person name="Detter J.C."/>
            <person name="Glavina del Rio T."/>
            <person name="Hammon N."/>
            <person name="Israni S."/>
            <person name="Pitluck S."/>
            <person name="Brettin T."/>
            <person name="Bruce D."/>
            <person name="Han C."/>
            <person name="Tapia R."/>
            <person name="Gilna P."/>
            <person name="Kiss H."/>
            <person name="Schmutz J."/>
            <person name="Larimer F."/>
            <person name="Land M."/>
            <person name="Kyrpides N."/>
            <person name="Ivanova N."/>
            <person name="Richardson P."/>
        </authorList>
    </citation>
    <scope>NUCLEOTIDE SEQUENCE [LARGE SCALE GENOMIC DNA]</scope>
    <source>
        <strain evidence="15">ATCC BAA-621 / DSM 15236 / T118</strain>
    </source>
</reference>
<feature type="domain" description="Flagellar M-ring N-terminal" evidence="12">
    <location>
        <begin position="76"/>
        <end position="249"/>
    </location>
</feature>
<dbReference type="PANTHER" id="PTHR30046:SF0">
    <property type="entry name" value="FLAGELLAR M-RING PROTEIN"/>
    <property type="match status" value="1"/>
</dbReference>
<dbReference type="KEGG" id="rfr:Rfer_0550"/>
<organism evidence="14 15">
    <name type="scientific">Albidiferax ferrireducens (strain ATCC BAA-621 / DSM 15236 / T118)</name>
    <name type="common">Rhodoferax ferrireducens</name>
    <dbReference type="NCBI Taxonomy" id="338969"/>
    <lineage>
        <taxon>Bacteria</taxon>
        <taxon>Pseudomonadati</taxon>
        <taxon>Pseudomonadota</taxon>
        <taxon>Betaproteobacteria</taxon>
        <taxon>Burkholderiales</taxon>
        <taxon>Comamonadaceae</taxon>
        <taxon>Rhodoferax</taxon>
    </lineage>
</organism>
<comment type="subcellular location">
    <subcellularLocation>
        <location evidence="1 9">Bacterial flagellum basal body</location>
    </subcellularLocation>
    <subcellularLocation>
        <location evidence="2">Cell membrane</location>
        <topology evidence="2">Multi-pass membrane protein</topology>
    </subcellularLocation>
</comment>
<dbReference type="EMBL" id="CP000267">
    <property type="protein sequence ID" value="ABD68301.1"/>
    <property type="molecule type" value="Genomic_DNA"/>
</dbReference>
<dbReference type="OrthoDB" id="8554211at2"/>
<dbReference type="GO" id="GO:0071973">
    <property type="term" value="P:bacterial-type flagellum-dependent cell motility"/>
    <property type="evidence" value="ECO:0007669"/>
    <property type="project" value="InterPro"/>
</dbReference>